<feature type="transmembrane region" description="Helical" evidence="6">
    <location>
        <begin position="414"/>
        <end position="434"/>
    </location>
</feature>
<evidence type="ECO:0000259" key="7">
    <source>
        <dbReference type="Pfam" id="PF03772"/>
    </source>
</evidence>
<evidence type="ECO:0000313" key="10">
    <source>
        <dbReference type="Proteomes" id="UP000000245"/>
    </source>
</evidence>
<evidence type="ECO:0000256" key="3">
    <source>
        <dbReference type="ARBA" id="ARBA00022692"/>
    </source>
</evidence>
<organism evidence="9 10">
    <name type="scientific">Acidiphilium cryptum (strain JF-5)</name>
    <dbReference type="NCBI Taxonomy" id="349163"/>
    <lineage>
        <taxon>Bacteria</taxon>
        <taxon>Pseudomonadati</taxon>
        <taxon>Pseudomonadota</taxon>
        <taxon>Alphaproteobacteria</taxon>
        <taxon>Acetobacterales</taxon>
        <taxon>Acidocellaceae</taxon>
        <taxon>Acidiphilium</taxon>
    </lineage>
</organism>
<gene>
    <name evidence="9" type="ordered locus">Acry_0071</name>
</gene>
<feature type="transmembrane region" description="Helical" evidence="6">
    <location>
        <begin position="267"/>
        <end position="288"/>
    </location>
</feature>
<dbReference type="STRING" id="349163.Acry_0071"/>
<dbReference type="Pfam" id="PF03772">
    <property type="entry name" value="Competence"/>
    <property type="match status" value="1"/>
</dbReference>
<dbReference type="Proteomes" id="UP000000245">
    <property type="component" value="Chromosome"/>
</dbReference>
<feature type="transmembrane region" description="Helical" evidence="6">
    <location>
        <begin position="56"/>
        <end position="75"/>
    </location>
</feature>
<evidence type="ECO:0000256" key="6">
    <source>
        <dbReference type="SAM" id="Phobius"/>
    </source>
</evidence>
<dbReference type="InterPro" id="IPR004477">
    <property type="entry name" value="ComEC_N"/>
</dbReference>
<keyword evidence="5 6" id="KW-0472">Membrane</keyword>
<feature type="transmembrane region" description="Helical" evidence="6">
    <location>
        <begin position="32"/>
        <end position="50"/>
    </location>
</feature>
<feature type="transmembrane region" description="Helical" evidence="6">
    <location>
        <begin position="308"/>
        <end position="330"/>
    </location>
</feature>
<keyword evidence="2" id="KW-1003">Cell membrane</keyword>
<feature type="domain" description="ComEC/Rec2-related protein" evidence="7">
    <location>
        <begin position="246"/>
        <end position="526"/>
    </location>
</feature>
<dbReference type="NCBIfam" id="TIGR00360">
    <property type="entry name" value="ComEC_N-term"/>
    <property type="match status" value="1"/>
</dbReference>
<dbReference type="EMBL" id="CP000697">
    <property type="protein sequence ID" value="ABQ29300.1"/>
    <property type="molecule type" value="Genomic_DNA"/>
</dbReference>
<dbReference type="KEGG" id="acr:Acry_0071"/>
<protein>
    <submittedName>
        <fullName evidence="9">ComEC/Rec2-related protein</fullName>
    </submittedName>
</protein>
<dbReference type="PANTHER" id="PTHR30619">
    <property type="entry name" value="DNA INTERNALIZATION/COMPETENCE PROTEIN COMEC/REC2"/>
    <property type="match status" value="1"/>
</dbReference>
<name>A5FUL8_ACICJ</name>
<dbReference type="InterPro" id="IPR052159">
    <property type="entry name" value="Competence_DNA_uptake"/>
</dbReference>
<dbReference type="InterPro" id="IPR025405">
    <property type="entry name" value="DUF4131"/>
</dbReference>
<dbReference type="RefSeq" id="WP_011941256.1">
    <property type="nucleotide sequence ID" value="NC_009484.1"/>
</dbReference>
<feature type="domain" description="DUF4131" evidence="8">
    <location>
        <begin position="55"/>
        <end position="204"/>
    </location>
</feature>
<dbReference type="PANTHER" id="PTHR30619:SF1">
    <property type="entry name" value="RECOMBINATION PROTEIN 2"/>
    <property type="match status" value="1"/>
</dbReference>
<keyword evidence="4 6" id="KW-1133">Transmembrane helix</keyword>
<keyword evidence="10" id="KW-1185">Reference proteome</keyword>
<evidence type="ECO:0000256" key="1">
    <source>
        <dbReference type="ARBA" id="ARBA00004651"/>
    </source>
</evidence>
<evidence type="ECO:0000256" key="5">
    <source>
        <dbReference type="ARBA" id="ARBA00023136"/>
    </source>
</evidence>
<reference evidence="9 10" key="1">
    <citation type="submission" date="2007-05" db="EMBL/GenBank/DDBJ databases">
        <title>Complete sequence of chromosome of Acidiphilium cryptum JF-5.</title>
        <authorList>
            <consortium name="US DOE Joint Genome Institute"/>
            <person name="Copeland A."/>
            <person name="Lucas S."/>
            <person name="Lapidus A."/>
            <person name="Barry K."/>
            <person name="Detter J.C."/>
            <person name="Glavina del Rio T."/>
            <person name="Hammon N."/>
            <person name="Israni S."/>
            <person name="Dalin E."/>
            <person name="Tice H."/>
            <person name="Pitluck S."/>
            <person name="Sims D."/>
            <person name="Brettin T."/>
            <person name="Bruce D."/>
            <person name="Han C."/>
            <person name="Schmutz J."/>
            <person name="Larimer F."/>
            <person name="Land M."/>
            <person name="Hauser L."/>
            <person name="Kyrpides N."/>
            <person name="Kim E."/>
            <person name="Magnuson T."/>
            <person name="Richardson P."/>
        </authorList>
    </citation>
    <scope>NUCLEOTIDE SEQUENCE [LARGE SCALE GENOMIC DNA]</scope>
    <source>
        <strain evidence="9 10">JF-5</strain>
    </source>
</reference>
<feature type="transmembrane region" description="Helical" evidence="6">
    <location>
        <begin position="473"/>
        <end position="493"/>
    </location>
</feature>
<feature type="transmembrane region" description="Helical" evidence="6">
    <location>
        <begin position="440"/>
        <end position="466"/>
    </location>
</feature>
<evidence type="ECO:0000256" key="2">
    <source>
        <dbReference type="ARBA" id="ARBA00022475"/>
    </source>
</evidence>
<keyword evidence="3 6" id="KW-0812">Transmembrane</keyword>
<proteinExistence type="predicted"/>
<accession>A5FUL8</accession>
<evidence type="ECO:0000313" key="9">
    <source>
        <dbReference type="EMBL" id="ABQ29300.1"/>
    </source>
</evidence>
<dbReference type="AlphaFoldDB" id="A5FUL8"/>
<dbReference type="Pfam" id="PF13567">
    <property type="entry name" value="DUF4131"/>
    <property type="match status" value="1"/>
</dbReference>
<comment type="subcellular location">
    <subcellularLocation>
        <location evidence="1">Cell membrane</location>
        <topology evidence="1">Multi-pass membrane protein</topology>
    </subcellularLocation>
</comment>
<evidence type="ECO:0000256" key="4">
    <source>
        <dbReference type="ARBA" id="ARBA00022989"/>
    </source>
</evidence>
<feature type="transmembrane region" description="Helical" evidence="6">
    <location>
        <begin position="499"/>
        <end position="523"/>
    </location>
</feature>
<dbReference type="eggNOG" id="COG0658">
    <property type="taxonomic scope" value="Bacteria"/>
</dbReference>
<sequence length="697" mass="73710">MDVALIAVRAAKPAAAPPPGALRSSAAYAGRIVLFLPVAMMAGILLYFDLRAEPPAWLAPVAIVLAAGVITVLWRRPVGRRLAALALFALLGLGRAQWQAMLMPPPIVVPHGVVTVTGRVSSIDLLATGRRVRIAASRLNGGPALGRAVRIKLRRGDDVRLAAGDSVRVRAFLFAPSRPAYPGGWSFGRDQFFSGLGAVGFAVGKLDVTRVAAPGWGGALRRLRETIAARVLAAMPPTTGPIAATLLTGFEESIPARERQAFITAGLAHILAVAGLHIGIVMGALFALARFCVGWSEFLLLRVPAKVIASAVAFAGGVVYAALTGFHVPIERSLAMAALVLLGIVAGRRALSLRGLAVAAFVLMLIEPQAVPGPSFQMSFSAVLALIAGYEAVGRRFDTEGAGWRGRLGRHIAALAFTSLLAGGASMPFAAYQFQQVQPYYILANLIAVPLTALVVLPAGMVALVLMPLHLEVLALAPMGWGIAAMLAVARFVGQLPHALIVIGPSPGWPVALLGLGMALLGLLRGRVRLAGLAPVVIGLAGMMLGRAPDVLVSPTASLVAVRDGAVVRILETRRPDQYTLAQWRPVFAHDRVAVARAADICAGGRCRFDHGRVLYLADATAAENGCGDARVVISPEPLRGACRARGRYVIDRFSVWRDGAIALRFAGGRVRLTTDRWVQGVRPWVAAWPKRWHRRQ</sequence>
<dbReference type="HOGENOM" id="CLU_011826_1_0_5"/>
<evidence type="ECO:0000259" key="8">
    <source>
        <dbReference type="Pfam" id="PF13567"/>
    </source>
</evidence>
<dbReference type="GO" id="GO:0005886">
    <property type="term" value="C:plasma membrane"/>
    <property type="evidence" value="ECO:0007669"/>
    <property type="project" value="UniProtKB-SubCell"/>
</dbReference>
<feature type="transmembrane region" description="Helical" evidence="6">
    <location>
        <begin position="351"/>
        <end position="370"/>
    </location>
</feature>